<feature type="compositionally biased region" description="Polar residues" evidence="9">
    <location>
        <begin position="330"/>
        <end position="345"/>
    </location>
</feature>
<feature type="region of interest" description="Disordered" evidence="9">
    <location>
        <begin position="1"/>
        <end position="115"/>
    </location>
</feature>
<feature type="compositionally biased region" description="Low complexity" evidence="9">
    <location>
        <begin position="35"/>
        <end position="57"/>
    </location>
</feature>
<gene>
    <name evidence="11" type="ORF">TRICI_001381</name>
</gene>
<feature type="domain" description="C2H2-type" evidence="10">
    <location>
        <begin position="284"/>
        <end position="313"/>
    </location>
</feature>
<evidence type="ECO:0000256" key="8">
    <source>
        <dbReference type="PROSITE-ProRule" id="PRU00042"/>
    </source>
</evidence>
<feature type="domain" description="C2H2-type" evidence="10">
    <location>
        <begin position="200"/>
        <end position="227"/>
    </location>
</feature>
<dbReference type="FunFam" id="3.30.160.60:FF:002343">
    <property type="entry name" value="Zinc finger protein 33A"/>
    <property type="match status" value="1"/>
</dbReference>
<evidence type="ECO:0000256" key="3">
    <source>
        <dbReference type="ARBA" id="ARBA00022771"/>
    </source>
</evidence>
<evidence type="ECO:0000256" key="6">
    <source>
        <dbReference type="ARBA" id="ARBA00023163"/>
    </source>
</evidence>
<dbReference type="Gene3D" id="3.30.160.60">
    <property type="entry name" value="Classic Zinc Finger"/>
    <property type="match status" value="4"/>
</dbReference>
<dbReference type="PROSITE" id="PS50157">
    <property type="entry name" value="ZINC_FINGER_C2H2_2"/>
    <property type="match status" value="4"/>
</dbReference>
<dbReference type="SUPFAM" id="SSF57667">
    <property type="entry name" value="beta-beta-alpha zinc fingers"/>
    <property type="match status" value="2"/>
</dbReference>
<evidence type="ECO:0000256" key="1">
    <source>
        <dbReference type="ARBA" id="ARBA00022723"/>
    </source>
</evidence>
<feature type="region of interest" description="Disordered" evidence="9">
    <location>
        <begin position="330"/>
        <end position="408"/>
    </location>
</feature>
<dbReference type="InterPro" id="IPR013087">
    <property type="entry name" value="Znf_C2H2_type"/>
</dbReference>
<reference evidence="11" key="1">
    <citation type="journal article" date="2019" name="G3 (Bethesda)">
        <title>Genome Assemblies of Two Rare Opportunistic Yeast Pathogens: Diutina rugosa (syn. Candida rugosa) and Trichomonascus ciferrii (syn. Candida ciferrii).</title>
        <authorList>
            <person name="Mixao V."/>
            <person name="Saus E."/>
            <person name="Hansen A.P."/>
            <person name="Lass-Florl C."/>
            <person name="Gabaldon T."/>
        </authorList>
    </citation>
    <scope>NUCLEOTIDE SEQUENCE</scope>
    <source>
        <strain evidence="11">CBS 4856</strain>
    </source>
</reference>
<evidence type="ECO:0000259" key="10">
    <source>
        <dbReference type="PROSITE" id="PS50157"/>
    </source>
</evidence>
<name>A0A642V9L0_9ASCO</name>
<protein>
    <recommendedName>
        <fullName evidence="10">C2H2-type domain-containing protein</fullName>
    </recommendedName>
</protein>
<sequence length="408" mass="44753">MDLKNILNECKDEDAYDKAQCSSITPRSELESRSSSDSSITSANSYLSSPTCSSTPPSNHPSPRIPAIRPLLREVNDREKSESIGPVNYDPFATDYSYKPPPPQSSVYPPPPPPPPPPIITTNKATNYFSNNHGTSYFYYQNNALNTPANQTFTYKPPPHPTAPGQSSSSITSGGGSGVWKNAVTSTAQQLYEDPQLKPFQCSTCAKRFARKSDLVRHERIHTGDRPNKCHVCDKAFIQRSALTVHSRVHTGEKPHKCDTCDKSFSDSSSLARHRRVHTGSRPYACSYPGCGKTFTRRTTLTRHSATHNGWTQVMQVPAAHPAQQQNYITCGPSVSQNAPTNNANQHHEGLWTPAHNTTNRDSFPRTMPGDLHPAQSAPKPFFQNPGSSSSGLSEIPKPVDSLRATKG</sequence>
<evidence type="ECO:0000256" key="9">
    <source>
        <dbReference type="SAM" id="MobiDB-lite"/>
    </source>
</evidence>
<evidence type="ECO:0000313" key="11">
    <source>
        <dbReference type="EMBL" id="KAA8916518.1"/>
    </source>
</evidence>
<dbReference type="PANTHER" id="PTHR23235:SF120">
    <property type="entry name" value="KRUPPEL-LIKE FACTOR 15"/>
    <property type="match status" value="1"/>
</dbReference>
<feature type="compositionally biased region" description="Basic and acidic residues" evidence="9">
    <location>
        <begin position="71"/>
        <end position="82"/>
    </location>
</feature>
<dbReference type="VEuPathDB" id="FungiDB:TRICI_001381"/>
<accession>A0A642V9L0</accession>
<keyword evidence="1" id="KW-0479">Metal-binding</keyword>
<dbReference type="FunFam" id="3.30.160.60:FF:000125">
    <property type="entry name" value="Putative zinc finger protein 143"/>
    <property type="match status" value="1"/>
</dbReference>
<keyword evidence="12" id="KW-1185">Reference proteome</keyword>
<proteinExistence type="predicted"/>
<organism evidence="11 12">
    <name type="scientific">Trichomonascus ciferrii</name>
    <dbReference type="NCBI Taxonomy" id="44093"/>
    <lineage>
        <taxon>Eukaryota</taxon>
        <taxon>Fungi</taxon>
        <taxon>Dikarya</taxon>
        <taxon>Ascomycota</taxon>
        <taxon>Saccharomycotina</taxon>
        <taxon>Dipodascomycetes</taxon>
        <taxon>Dipodascales</taxon>
        <taxon>Trichomonascaceae</taxon>
        <taxon>Trichomonascus</taxon>
        <taxon>Trichomonascus ciferrii complex</taxon>
    </lineage>
</organism>
<feature type="domain" description="C2H2-type" evidence="10">
    <location>
        <begin position="256"/>
        <end position="283"/>
    </location>
</feature>
<keyword evidence="2" id="KW-0677">Repeat</keyword>
<dbReference type="AlphaFoldDB" id="A0A642V9L0"/>
<dbReference type="Pfam" id="PF00096">
    <property type="entry name" value="zf-C2H2"/>
    <property type="match status" value="4"/>
</dbReference>
<dbReference type="OrthoDB" id="3437960at2759"/>
<keyword evidence="6" id="KW-0804">Transcription</keyword>
<evidence type="ECO:0000256" key="2">
    <source>
        <dbReference type="ARBA" id="ARBA00022737"/>
    </source>
</evidence>
<comment type="caution">
    <text evidence="11">The sequence shown here is derived from an EMBL/GenBank/DDBJ whole genome shotgun (WGS) entry which is preliminary data.</text>
</comment>
<feature type="domain" description="C2H2-type" evidence="10">
    <location>
        <begin position="228"/>
        <end position="255"/>
    </location>
</feature>
<dbReference type="FunFam" id="3.30.160.60:FF:000295">
    <property type="entry name" value="zinc finger protein 19"/>
    <property type="match status" value="1"/>
</dbReference>
<evidence type="ECO:0000256" key="5">
    <source>
        <dbReference type="ARBA" id="ARBA00023015"/>
    </source>
</evidence>
<dbReference type="Proteomes" id="UP000761534">
    <property type="component" value="Unassembled WGS sequence"/>
</dbReference>
<keyword evidence="5" id="KW-0805">Transcription regulation</keyword>
<evidence type="ECO:0000313" key="12">
    <source>
        <dbReference type="Proteomes" id="UP000761534"/>
    </source>
</evidence>
<keyword evidence="4" id="KW-0862">Zinc</keyword>
<dbReference type="PROSITE" id="PS00028">
    <property type="entry name" value="ZINC_FINGER_C2H2_1"/>
    <property type="match status" value="4"/>
</dbReference>
<dbReference type="EMBL" id="SWFS01000097">
    <property type="protein sequence ID" value="KAA8916518.1"/>
    <property type="molecule type" value="Genomic_DNA"/>
</dbReference>
<dbReference type="SMART" id="SM00355">
    <property type="entry name" value="ZnF_C2H2"/>
    <property type="match status" value="4"/>
</dbReference>
<evidence type="ECO:0000256" key="4">
    <source>
        <dbReference type="ARBA" id="ARBA00022833"/>
    </source>
</evidence>
<keyword evidence="3 8" id="KW-0863">Zinc-finger</keyword>
<dbReference type="PANTHER" id="PTHR23235">
    <property type="entry name" value="KRUEPPEL-LIKE TRANSCRIPTION FACTOR"/>
    <property type="match status" value="1"/>
</dbReference>
<keyword evidence="7" id="KW-0539">Nucleus</keyword>
<dbReference type="InterPro" id="IPR036236">
    <property type="entry name" value="Znf_C2H2_sf"/>
</dbReference>
<dbReference type="FunFam" id="3.30.160.60:FF:001949">
    <property type="entry name" value="zinc finger protein 62 homolog isoform X2"/>
    <property type="match status" value="1"/>
</dbReference>
<feature type="compositionally biased region" description="Pro residues" evidence="9">
    <location>
        <begin position="99"/>
        <end position="115"/>
    </location>
</feature>
<evidence type="ECO:0000256" key="7">
    <source>
        <dbReference type="ARBA" id="ARBA00023242"/>
    </source>
</evidence>
<feature type="region of interest" description="Disordered" evidence="9">
    <location>
        <begin position="153"/>
        <end position="178"/>
    </location>
</feature>
<dbReference type="GO" id="GO:0000978">
    <property type="term" value="F:RNA polymerase II cis-regulatory region sequence-specific DNA binding"/>
    <property type="evidence" value="ECO:0007669"/>
    <property type="project" value="TreeGrafter"/>
</dbReference>
<dbReference type="GO" id="GO:0000981">
    <property type="term" value="F:DNA-binding transcription factor activity, RNA polymerase II-specific"/>
    <property type="evidence" value="ECO:0007669"/>
    <property type="project" value="UniProtKB-ARBA"/>
</dbReference>
<dbReference type="GO" id="GO:0008270">
    <property type="term" value="F:zinc ion binding"/>
    <property type="evidence" value="ECO:0007669"/>
    <property type="project" value="UniProtKB-KW"/>
</dbReference>